<dbReference type="EMBL" id="QKZQ01000016">
    <property type="protein sequence ID" value="PZX38953.1"/>
    <property type="molecule type" value="Genomic_DNA"/>
</dbReference>
<gene>
    <name evidence="1" type="ORF">LY56_02961</name>
</gene>
<accession>A0A2W7PU28</accession>
<protein>
    <submittedName>
        <fullName evidence="1">Uncharacterized protein</fullName>
    </submittedName>
</protein>
<evidence type="ECO:0000313" key="2">
    <source>
        <dbReference type="Proteomes" id="UP000249364"/>
    </source>
</evidence>
<sequence length="63" mass="6825">MTSKGEAAASLFFLVVAAMRDVSAVRLRGIEGRRPAAHRRAAPGTAIWLGYAQSLDLTRIWLA</sequence>
<dbReference type="STRING" id="121821.GCA_001870675_01498"/>
<keyword evidence="2" id="KW-1185">Reference proteome</keyword>
<reference evidence="1 2" key="1">
    <citation type="submission" date="2018-06" db="EMBL/GenBank/DDBJ databases">
        <title>Genomic Encyclopedia of Archaeal and Bacterial Type Strains, Phase II (KMG-II): from individual species to whole genera.</title>
        <authorList>
            <person name="Goeker M."/>
        </authorList>
    </citation>
    <scope>NUCLEOTIDE SEQUENCE [LARGE SCALE GENOMIC DNA]</scope>
    <source>
        <strain evidence="1 2">DSM 13087</strain>
    </source>
</reference>
<comment type="caution">
    <text evidence="1">The sequence shown here is derived from an EMBL/GenBank/DDBJ whole genome shotgun (WGS) entry which is preliminary data.</text>
</comment>
<organism evidence="1 2">
    <name type="scientific">Roseinatronobacter thiooxidans</name>
    <dbReference type="NCBI Taxonomy" id="121821"/>
    <lineage>
        <taxon>Bacteria</taxon>
        <taxon>Pseudomonadati</taxon>
        <taxon>Pseudomonadota</taxon>
        <taxon>Alphaproteobacteria</taxon>
        <taxon>Rhodobacterales</taxon>
        <taxon>Paracoccaceae</taxon>
        <taxon>Roseinatronobacter</taxon>
    </lineage>
</organism>
<dbReference type="AlphaFoldDB" id="A0A2W7PU28"/>
<proteinExistence type="predicted"/>
<name>A0A2W7PU28_9RHOB</name>
<evidence type="ECO:0000313" key="1">
    <source>
        <dbReference type="EMBL" id="PZX38953.1"/>
    </source>
</evidence>
<dbReference type="Proteomes" id="UP000249364">
    <property type="component" value="Unassembled WGS sequence"/>
</dbReference>